<dbReference type="EMBL" id="FRFE01000016">
    <property type="protein sequence ID" value="SHO49911.1"/>
    <property type="molecule type" value="Genomic_DNA"/>
</dbReference>
<name>A0A1M7YBE1_9BACT</name>
<protein>
    <submittedName>
        <fullName evidence="1">Uncharacterized protein</fullName>
    </submittedName>
</protein>
<evidence type="ECO:0000313" key="1">
    <source>
        <dbReference type="EMBL" id="SHO49911.1"/>
    </source>
</evidence>
<dbReference type="Proteomes" id="UP000184603">
    <property type="component" value="Unassembled WGS sequence"/>
</dbReference>
<reference evidence="1 2" key="1">
    <citation type="submission" date="2016-12" db="EMBL/GenBank/DDBJ databases">
        <authorList>
            <person name="Song W.-J."/>
            <person name="Kurnit D.M."/>
        </authorList>
    </citation>
    <scope>NUCLEOTIDE SEQUENCE [LARGE SCALE GENOMIC DNA]</scope>
    <source>
        <strain evidence="1 2">DSM 18488</strain>
    </source>
</reference>
<dbReference type="AlphaFoldDB" id="A0A1M7YBE1"/>
<gene>
    <name evidence="1" type="ORF">SAMN02745220_03152</name>
</gene>
<organism evidence="1 2">
    <name type="scientific">Desulfopila aestuarii DSM 18488</name>
    <dbReference type="NCBI Taxonomy" id="1121416"/>
    <lineage>
        <taxon>Bacteria</taxon>
        <taxon>Pseudomonadati</taxon>
        <taxon>Thermodesulfobacteriota</taxon>
        <taxon>Desulfobulbia</taxon>
        <taxon>Desulfobulbales</taxon>
        <taxon>Desulfocapsaceae</taxon>
        <taxon>Desulfopila</taxon>
    </lineage>
</organism>
<proteinExistence type="predicted"/>
<evidence type="ECO:0000313" key="2">
    <source>
        <dbReference type="Proteomes" id="UP000184603"/>
    </source>
</evidence>
<sequence length="83" mass="9388">MGQGFSEYPLASISREQSENLTRLFINNVEDLIGRLCKGSYILLIKNQVNSRPLINFPFIEVRADDVVTVLDDEKCLGVDLEN</sequence>
<keyword evidence="2" id="KW-1185">Reference proteome</keyword>
<accession>A0A1M7YBE1</accession>